<feature type="transmembrane region" description="Helical" evidence="1">
    <location>
        <begin position="55"/>
        <end position="80"/>
    </location>
</feature>
<feature type="non-terminal residue" evidence="2">
    <location>
        <position position="95"/>
    </location>
</feature>
<dbReference type="EMBL" id="KN600379">
    <property type="protein sequence ID" value="KHJ80520.1"/>
    <property type="molecule type" value="Genomic_DNA"/>
</dbReference>
<feature type="transmembrane region" description="Helical" evidence="1">
    <location>
        <begin position="22"/>
        <end position="43"/>
    </location>
</feature>
<gene>
    <name evidence="2" type="ORF">OESDEN_19805</name>
</gene>
<evidence type="ECO:0008006" key="4">
    <source>
        <dbReference type="Google" id="ProtNLM"/>
    </source>
</evidence>
<evidence type="ECO:0000256" key="1">
    <source>
        <dbReference type="SAM" id="Phobius"/>
    </source>
</evidence>
<organism evidence="2 3">
    <name type="scientific">Oesophagostomum dentatum</name>
    <name type="common">Nodular worm</name>
    <dbReference type="NCBI Taxonomy" id="61180"/>
    <lineage>
        <taxon>Eukaryota</taxon>
        <taxon>Metazoa</taxon>
        <taxon>Ecdysozoa</taxon>
        <taxon>Nematoda</taxon>
        <taxon>Chromadorea</taxon>
        <taxon>Rhabditida</taxon>
        <taxon>Rhabditina</taxon>
        <taxon>Rhabditomorpha</taxon>
        <taxon>Strongyloidea</taxon>
        <taxon>Strongylidae</taxon>
        <taxon>Oesophagostomum</taxon>
    </lineage>
</organism>
<proteinExistence type="predicted"/>
<keyword evidence="1" id="KW-1133">Transmembrane helix</keyword>
<accession>A0A0B1SBA2</accession>
<keyword evidence="1" id="KW-0812">Transmembrane</keyword>
<dbReference type="OrthoDB" id="5850452at2759"/>
<keyword evidence="3" id="KW-1185">Reference proteome</keyword>
<keyword evidence="1" id="KW-0472">Membrane</keyword>
<evidence type="ECO:0000313" key="3">
    <source>
        <dbReference type="Proteomes" id="UP000053660"/>
    </source>
</evidence>
<dbReference type="AlphaFoldDB" id="A0A0B1SBA2"/>
<reference evidence="2 3" key="1">
    <citation type="submission" date="2014-03" db="EMBL/GenBank/DDBJ databases">
        <title>Draft genome of the hookworm Oesophagostomum dentatum.</title>
        <authorList>
            <person name="Mitreva M."/>
        </authorList>
    </citation>
    <scope>NUCLEOTIDE SEQUENCE [LARGE SCALE GENOMIC DNA]</scope>
    <source>
        <strain evidence="2 3">OD-Hann</strain>
    </source>
</reference>
<sequence length="95" mass="10471">FFSLATLISLTGAPLLPGGSSLIWFTVVFALLVDAIIIAILLFELERIEVPVRGLTHASIECFSSLTLSIFYFICIWLCFNGEEFSGSAWFYVAA</sequence>
<name>A0A0B1SBA2_OESDE</name>
<feature type="non-terminal residue" evidence="2">
    <location>
        <position position="1"/>
    </location>
</feature>
<evidence type="ECO:0000313" key="2">
    <source>
        <dbReference type="EMBL" id="KHJ80520.1"/>
    </source>
</evidence>
<dbReference type="Proteomes" id="UP000053660">
    <property type="component" value="Unassembled WGS sequence"/>
</dbReference>
<protein>
    <recommendedName>
        <fullName evidence="4">MARVEL domain-containing protein</fullName>
    </recommendedName>
</protein>